<dbReference type="AlphaFoldDB" id="A0A075JW84"/>
<dbReference type="HOGENOM" id="CLU_184606_1_0_6"/>
<dbReference type="STRING" id="1217721.HY57_03420"/>
<dbReference type="Proteomes" id="UP000027987">
    <property type="component" value="Chromosome"/>
</dbReference>
<organism evidence="1 2">
    <name type="scientific">Dyella japonica A8</name>
    <dbReference type="NCBI Taxonomy" id="1217721"/>
    <lineage>
        <taxon>Bacteria</taxon>
        <taxon>Pseudomonadati</taxon>
        <taxon>Pseudomonadota</taxon>
        <taxon>Gammaproteobacteria</taxon>
        <taxon>Lysobacterales</taxon>
        <taxon>Rhodanobacteraceae</taxon>
        <taxon>Dyella</taxon>
    </lineage>
</organism>
<name>A0A075JW84_9GAMM</name>
<dbReference type="KEGG" id="dja:HY57_03420"/>
<gene>
    <name evidence="1" type="ORF">HY57_03420</name>
</gene>
<sequence length="69" mass="7648">MTTRAALQKALNRIEAYLPHLLEQFPEPGEFWPAFAGESEAVIEGAGQDHEWVADRLESMLTFHGAPAP</sequence>
<accession>A0A075JW84</accession>
<protein>
    <submittedName>
        <fullName evidence="1">Uncharacterized protein</fullName>
    </submittedName>
</protein>
<proteinExistence type="predicted"/>
<keyword evidence="2" id="KW-1185">Reference proteome</keyword>
<reference evidence="1 2" key="1">
    <citation type="submission" date="2014-07" db="EMBL/GenBank/DDBJ databases">
        <title>Complete Genome Sequence of Dyella japonica Strain A8 Isolated from Malaysian Tropical Soil.</title>
        <authorList>
            <person name="Hui R.K.H."/>
            <person name="Chen J.-W."/>
            <person name="Chan K.-G."/>
            <person name="Leung F.C.C."/>
        </authorList>
    </citation>
    <scope>NUCLEOTIDE SEQUENCE [LARGE SCALE GENOMIC DNA]</scope>
    <source>
        <strain evidence="1 2">A8</strain>
    </source>
</reference>
<dbReference type="PATRIC" id="fig|1217721.7.peg.717"/>
<evidence type="ECO:0000313" key="2">
    <source>
        <dbReference type="Proteomes" id="UP000027987"/>
    </source>
</evidence>
<dbReference type="EMBL" id="CP008884">
    <property type="protein sequence ID" value="AIF46371.1"/>
    <property type="molecule type" value="Genomic_DNA"/>
</dbReference>
<evidence type="ECO:0000313" key="1">
    <source>
        <dbReference type="EMBL" id="AIF46371.1"/>
    </source>
</evidence>